<protein>
    <submittedName>
        <fullName evidence="1">Uncharacterized protein</fullName>
    </submittedName>
</protein>
<dbReference type="Proteomes" id="UP000078428">
    <property type="component" value="Unassembled WGS sequence"/>
</dbReference>
<name>A0A178ME00_9PROT</name>
<sequence length="76" mass="8370">MKRFPEVPKCSVLGRTIGFHPFKAFHHQDIGQQPMLDGIAFQGSGIRLSTCENSHAFVIGKLPKSLATHAIARHGF</sequence>
<accession>A0A178ME00</accession>
<keyword evidence="2" id="KW-1185">Reference proteome</keyword>
<dbReference type="EMBL" id="LWQT01000092">
    <property type="protein sequence ID" value="OAN46245.1"/>
    <property type="molecule type" value="Genomic_DNA"/>
</dbReference>
<comment type="caution">
    <text evidence="1">The sequence shown here is derived from an EMBL/GenBank/DDBJ whole genome shotgun (WGS) entry which is preliminary data.</text>
</comment>
<organism evidence="1 2">
    <name type="scientific">Paramagnetospirillum marisnigri</name>
    <dbReference type="NCBI Taxonomy" id="1285242"/>
    <lineage>
        <taxon>Bacteria</taxon>
        <taxon>Pseudomonadati</taxon>
        <taxon>Pseudomonadota</taxon>
        <taxon>Alphaproteobacteria</taxon>
        <taxon>Rhodospirillales</taxon>
        <taxon>Magnetospirillaceae</taxon>
        <taxon>Paramagnetospirillum</taxon>
    </lineage>
</organism>
<evidence type="ECO:0000313" key="2">
    <source>
        <dbReference type="Proteomes" id="UP000078428"/>
    </source>
</evidence>
<gene>
    <name evidence="1" type="ORF">A6A04_20700</name>
</gene>
<evidence type="ECO:0000313" key="1">
    <source>
        <dbReference type="EMBL" id="OAN46245.1"/>
    </source>
</evidence>
<dbReference type="AlphaFoldDB" id="A0A178ME00"/>
<proteinExistence type="predicted"/>
<reference evidence="1 2" key="1">
    <citation type="submission" date="2016-04" db="EMBL/GenBank/DDBJ databases">
        <title>Draft genome sequence of freshwater magnetotactic bacteria Magnetospirillum marisnigri SP-1 and Magnetospirillum moscoviense BB-1.</title>
        <authorList>
            <person name="Koziaeva V."/>
            <person name="Dziuba M.V."/>
            <person name="Ivanov T.M."/>
            <person name="Kuznetsov B."/>
            <person name="Grouzdev D.S."/>
        </authorList>
    </citation>
    <scope>NUCLEOTIDE SEQUENCE [LARGE SCALE GENOMIC DNA]</scope>
    <source>
        <strain evidence="1 2">SP-1</strain>
    </source>
</reference>